<sequence>MDRPSGIDRRTLARHIGADVDRVAPLLARILLVRAIGDILGGRDREALWVAVDVISDCEGGGEFAVAGATTRALAGALAPAHDVDRDLTTAVTAVKQLNWTLKAEKNAYARYSVVTDPDNSYIDPEQSDETWTRWQEYKRGVDDAVGGLPADLGRGEVQSLLLDRAIDRVFERGLLYSIRYVFAGEPEGMWRCQVAKILLDAARVGLIRGRAGTVESLADDVHAGRRALVEATSSAWAREAANHLVEIAVPVATREEPLTADKVTAIRLAALCLAHESQAARMTAAGDAFRDVVVGITLMERDTAAGTTRNGGTTPASTPGGAG</sequence>
<reference evidence="2 3" key="1">
    <citation type="submission" date="2019-09" db="EMBL/GenBank/DDBJ databases">
        <title>Actinomadura physcomitrii sp. nov., a novel actinomycete isolated from moss [Physcomitrium sphaericum (Ludw) Fuernr].</title>
        <authorList>
            <person name="Zhuang X."/>
            <person name="Liu C."/>
        </authorList>
    </citation>
    <scope>NUCLEOTIDE SEQUENCE [LARGE SCALE GENOMIC DNA]</scope>
    <source>
        <strain evidence="2 3">HMC1</strain>
    </source>
</reference>
<gene>
    <name evidence="2" type="ORF">F8566_11035</name>
</gene>
<dbReference type="RefSeq" id="WP_151560052.1">
    <property type="nucleotide sequence ID" value="NZ_WBMT01000004.1"/>
</dbReference>
<keyword evidence="3" id="KW-1185">Reference proteome</keyword>
<comment type="caution">
    <text evidence="2">The sequence shown here is derived from an EMBL/GenBank/DDBJ whole genome shotgun (WGS) entry which is preliminary data.</text>
</comment>
<proteinExistence type="predicted"/>
<feature type="region of interest" description="Disordered" evidence="1">
    <location>
        <begin position="305"/>
        <end position="324"/>
    </location>
</feature>
<dbReference type="AlphaFoldDB" id="A0A6H9YQX0"/>
<dbReference type="EMBL" id="WBMT01000004">
    <property type="protein sequence ID" value="KAB2350304.1"/>
    <property type="molecule type" value="Genomic_DNA"/>
</dbReference>
<evidence type="ECO:0000256" key="1">
    <source>
        <dbReference type="SAM" id="MobiDB-lite"/>
    </source>
</evidence>
<accession>A0A6H9YQX0</accession>
<dbReference type="OrthoDB" id="3463453at2"/>
<evidence type="ECO:0000313" key="2">
    <source>
        <dbReference type="EMBL" id="KAB2350304.1"/>
    </source>
</evidence>
<name>A0A6H9YQX0_9ACTN</name>
<evidence type="ECO:0000313" key="3">
    <source>
        <dbReference type="Proteomes" id="UP000468735"/>
    </source>
</evidence>
<organism evidence="2 3">
    <name type="scientific">Actinomadura rudentiformis</name>
    <dbReference type="NCBI Taxonomy" id="359158"/>
    <lineage>
        <taxon>Bacteria</taxon>
        <taxon>Bacillati</taxon>
        <taxon>Actinomycetota</taxon>
        <taxon>Actinomycetes</taxon>
        <taxon>Streptosporangiales</taxon>
        <taxon>Thermomonosporaceae</taxon>
        <taxon>Actinomadura</taxon>
    </lineage>
</organism>
<protein>
    <submittedName>
        <fullName evidence="2">Uncharacterized protein</fullName>
    </submittedName>
</protein>
<dbReference type="Proteomes" id="UP000468735">
    <property type="component" value="Unassembled WGS sequence"/>
</dbReference>